<gene>
    <name evidence="4" type="ORF">MAN_10051</name>
</gene>
<feature type="repeat" description="ANK" evidence="3">
    <location>
        <begin position="367"/>
        <end position="399"/>
    </location>
</feature>
<dbReference type="Proteomes" id="UP000031186">
    <property type="component" value="Unassembled WGS sequence"/>
</dbReference>
<dbReference type="EMBL" id="AZNF01000020">
    <property type="protein sequence ID" value="KID60234.1"/>
    <property type="molecule type" value="Genomic_DNA"/>
</dbReference>
<dbReference type="PANTHER" id="PTHR24198">
    <property type="entry name" value="ANKYRIN REPEAT AND PROTEIN KINASE DOMAIN-CONTAINING PROTEIN"/>
    <property type="match status" value="1"/>
</dbReference>
<dbReference type="PRINTS" id="PR01415">
    <property type="entry name" value="ANKYRIN"/>
</dbReference>
<dbReference type="AlphaFoldDB" id="A0A0B4FVG6"/>
<dbReference type="OrthoDB" id="341259at2759"/>
<dbReference type="InterPro" id="IPR002110">
    <property type="entry name" value="Ankyrin_rpt"/>
</dbReference>
<evidence type="ECO:0000313" key="5">
    <source>
        <dbReference type="Proteomes" id="UP000031186"/>
    </source>
</evidence>
<evidence type="ECO:0000256" key="2">
    <source>
        <dbReference type="ARBA" id="ARBA00023043"/>
    </source>
</evidence>
<dbReference type="Gene3D" id="1.25.40.20">
    <property type="entry name" value="Ankyrin repeat-containing domain"/>
    <property type="match status" value="4"/>
</dbReference>
<proteinExistence type="predicted"/>
<evidence type="ECO:0000256" key="3">
    <source>
        <dbReference type="PROSITE-ProRule" id="PRU00023"/>
    </source>
</evidence>
<dbReference type="PROSITE" id="PS50088">
    <property type="entry name" value="ANK_REPEAT"/>
    <property type="match status" value="2"/>
</dbReference>
<comment type="caution">
    <text evidence="4">The sequence shown here is derived from an EMBL/GenBank/DDBJ whole genome shotgun (WGS) entry which is preliminary data.</text>
</comment>
<keyword evidence="2 3" id="KW-0040">ANK repeat</keyword>
<feature type="repeat" description="ANK" evidence="3">
    <location>
        <begin position="528"/>
        <end position="560"/>
    </location>
</feature>
<dbReference type="PROSITE" id="PS50297">
    <property type="entry name" value="ANK_REP_REGION"/>
    <property type="match status" value="2"/>
</dbReference>
<feature type="non-terminal residue" evidence="4">
    <location>
        <position position="1"/>
    </location>
</feature>
<dbReference type="SUPFAM" id="SSF48403">
    <property type="entry name" value="Ankyrin repeat"/>
    <property type="match status" value="3"/>
</dbReference>
<dbReference type="InterPro" id="IPR036770">
    <property type="entry name" value="Ankyrin_rpt-contain_sf"/>
</dbReference>
<evidence type="ECO:0000313" key="4">
    <source>
        <dbReference type="EMBL" id="KID60234.1"/>
    </source>
</evidence>
<keyword evidence="1" id="KW-0677">Repeat</keyword>
<dbReference type="PANTHER" id="PTHR24198:SF165">
    <property type="entry name" value="ANKYRIN REPEAT-CONTAINING PROTEIN-RELATED"/>
    <property type="match status" value="1"/>
</dbReference>
<dbReference type="SMART" id="SM00248">
    <property type="entry name" value="ANK"/>
    <property type="match status" value="10"/>
</dbReference>
<evidence type="ECO:0000256" key="1">
    <source>
        <dbReference type="ARBA" id="ARBA00022737"/>
    </source>
</evidence>
<dbReference type="Pfam" id="PF13637">
    <property type="entry name" value="Ank_4"/>
    <property type="match status" value="2"/>
</dbReference>
<dbReference type="VEuPathDB" id="FungiDB:MAN_10051"/>
<protein>
    <submittedName>
        <fullName evidence="4">Ankyrin</fullName>
    </submittedName>
</protein>
<dbReference type="HOGENOM" id="CLU_013002_0_0_1"/>
<sequence length="614" mass="66519">MPPPPSTTRPVPPGMDGRLWMQMKAAFNDDPKARLHACVRNNDISTLRELLPLCGTGELDLNYCDLDFGSALQVAVLCDNMRAVGILLDAGASPWAFNGSTEPQTSALDVAIQTGNRDMFTRICEKMALGIDKISQQRYRTLLDRTALNGQAAMVGDVLGWAGGWSEATLEHALGNAVSGWHVEVVRLLLDRFDYSPLCINSSLCRAADFRSDLLGHPRAECTGLDYMNQQQLISCLVDAGADPNSNHEEENIVIKAATWVDLVGALKALLENGADPNELGPAHETALHHLGSPVHIKKGPKRCLHETGIRLLLQHGASVVIQDELGNTPLHYAAFGSNMRIFRLYTTGLDVDNSHSDALKSIKNYSGETLLHWAAAGKKIDILRFLLLSGADVNAADDNGWTPLMCALAPSTAIETSMPRRYKTLQAARLLLDHGADPLASTAEGWTPLHCLSLYLDDSDSKNNELAELAKEFIAKGIPVDARATMLAVSTTSGRKSLRVSNREAGIWGSRVVEHIQPSNESPAATKDRTPLHWAMFYGAVGLASVLLANGADVNAVDEKNNLPADLVNSSPVLQTHAELRAKLTQILIDATKSSVEHSQSNSGPHKEQMRLD</sequence>
<name>A0A0B4FVG6_METAF</name>
<accession>A0A0B4FVG6</accession>
<reference evidence="4 5" key="1">
    <citation type="journal article" date="2014" name="Proc. Natl. Acad. Sci. U.S.A.">
        <title>Trajectory and genomic determinants of fungal-pathogen speciation and host adaptation.</title>
        <authorList>
            <person name="Hu X."/>
            <person name="Xiao G."/>
            <person name="Zheng P."/>
            <person name="Shang Y."/>
            <person name="Su Y."/>
            <person name="Zhang X."/>
            <person name="Liu X."/>
            <person name="Zhan S."/>
            <person name="St Leger R.J."/>
            <person name="Wang C."/>
        </authorList>
    </citation>
    <scope>NUCLEOTIDE SEQUENCE [LARGE SCALE GENOMIC DNA]</scope>
    <source>
        <strain evidence="4 5">ARSEF 549</strain>
    </source>
</reference>
<dbReference type="Pfam" id="PF00023">
    <property type="entry name" value="Ank"/>
    <property type="match status" value="1"/>
</dbReference>
<keyword evidence="5" id="KW-1185">Reference proteome</keyword>
<organism evidence="4 5">
    <name type="scientific">Metarhizium anisopliae (strain ARSEF 549)</name>
    <dbReference type="NCBI Taxonomy" id="3151832"/>
    <lineage>
        <taxon>Eukaryota</taxon>
        <taxon>Fungi</taxon>
        <taxon>Dikarya</taxon>
        <taxon>Ascomycota</taxon>
        <taxon>Pezizomycotina</taxon>
        <taxon>Sordariomycetes</taxon>
        <taxon>Hypocreomycetidae</taxon>
        <taxon>Hypocreales</taxon>
        <taxon>Clavicipitaceae</taxon>
        <taxon>Metarhizium</taxon>
    </lineage>
</organism>